<dbReference type="InterPro" id="IPR011990">
    <property type="entry name" value="TPR-like_helical_dom_sf"/>
</dbReference>
<feature type="repeat" description="TPR" evidence="1">
    <location>
        <begin position="196"/>
        <end position="229"/>
    </location>
</feature>
<dbReference type="GO" id="GO:0008168">
    <property type="term" value="F:methyltransferase activity"/>
    <property type="evidence" value="ECO:0007669"/>
    <property type="project" value="UniProtKB-KW"/>
</dbReference>
<dbReference type="SMART" id="SM00028">
    <property type="entry name" value="TPR"/>
    <property type="match status" value="2"/>
</dbReference>
<dbReference type="RefSeq" id="WP_190436887.1">
    <property type="nucleotide sequence ID" value="NZ_JAMPKM010000009.1"/>
</dbReference>
<accession>A0ABV0J9Y3</accession>
<dbReference type="Gene3D" id="3.40.50.150">
    <property type="entry name" value="Vaccinia Virus protein VP39"/>
    <property type="match status" value="1"/>
</dbReference>
<dbReference type="SUPFAM" id="SSF48452">
    <property type="entry name" value="TPR-like"/>
    <property type="match status" value="1"/>
</dbReference>
<dbReference type="SUPFAM" id="SSF53335">
    <property type="entry name" value="S-adenosyl-L-methionine-dependent methyltransferases"/>
    <property type="match status" value="1"/>
</dbReference>
<gene>
    <name evidence="2" type="ORF">NC998_15945</name>
</gene>
<dbReference type="EC" id="2.1.1.-" evidence="2"/>
<comment type="caution">
    <text evidence="2">The sequence shown here is derived from an EMBL/GenBank/DDBJ whole genome shotgun (WGS) entry which is preliminary data.</text>
</comment>
<keyword evidence="3" id="KW-1185">Reference proteome</keyword>
<dbReference type="Pfam" id="PF13578">
    <property type="entry name" value="Methyltransf_24"/>
    <property type="match status" value="1"/>
</dbReference>
<keyword evidence="1" id="KW-0802">TPR repeat</keyword>
<evidence type="ECO:0000313" key="3">
    <source>
        <dbReference type="Proteomes" id="UP001464891"/>
    </source>
</evidence>
<sequence>MTHSQQPPQTVAPTGAREAMPSYAAGIQAEPGEVTDHTSLILALLLAERAPEAQTVWLSVLSQQSASQQQNSTLELIQFLATTAEQYEQDASWKNAWLTRSYIAQFLPNDINNSLILIRLAIELKIFEQEGRRFLASATHSLAFAQGFEQVNLNLLEGVLQKLAAIHPFHELFDICFLNDNIRQNPQFNTVRNQVAIAHNNLGLVFHQQGSLDQAFGAFRRCLEIQASISPVHLSKIFLNLGVTSAQKQQFQSAETYLKQAVELDANNADAARRLVDARYKLHTAAKSYTFTSDWFSFNIPTWQVYLQQFVGQPNLTVLEIGSWEGRSTCWLLEDVLTHPSSTITCVDTFEGSFEHQSYDPDYIKSLEDRFDFNIQQSGASERVKKIVGSSHRVLKSLPPNTYDFIYIDGSHLACDVLIDAVLSWPLVKVQGLLVFDDYDFRFPNQPNQNTQIGIDAFVSSFSPKIEIIHKGHQLILRKLAE</sequence>
<evidence type="ECO:0000313" key="2">
    <source>
        <dbReference type="EMBL" id="MEP0818591.1"/>
    </source>
</evidence>
<name>A0ABV0J9Y3_9CYAN</name>
<dbReference type="InterPro" id="IPR019734">
    <property type="entry name" value="TPR_rpt"/>
</dbReference>
<keyword evidence="2" id="KW-0808">Transferase</keyword>
<dbReference type="GO" id="GO:0032259">
    <property type="term" value="P:methylation"/>
    <property type="evidence" value="ECO:0007669"/>
    <property type="project" value="UniProtKB-KW"/>
</dbReference>
<dbReference type="Proteomes" id="UP001464891">
    <property type="component" value="Unassembled WGS sequence"/>
</dbReference>
<dbReference type="Gene3D" id="1.25.40.10">
    <property type="entry name" value="Tetratricopeptide repeat domain"/>
    <property type="match status" value="1"/>
</dbReference>
<dbReference type="Pfam" id="PF13424">
    <property type="entry name" value="TPR_12"/>
    <property type="match status" value="1"/>
</dbReference>
<keyword evidence="2" id="KW-0489">Methyltransferase</keyword>
<organism evidence="2 3">
    <name type="scientific">Trichocoleus desertorum GB2-A4</name>
    <dbReference type="NCBI Taxonomy" id="2933944"/>
    <lineage>
        <taxon>Bacteria</taxon>
        <taxon>Bacillati</taxon>
        <taxon>Cyanobacteriota</taxon>
        <taxon>Cyanophyceae</taxon>
        <taxon>Leptolyngbyales</taxon>
        <taxon>Trichocoleusaceae</taxon>
        <taxon>Trichocoleus</taxon>
    </lineage>
</organism>
<dbReference type="InterPro" id="IPR029063">
    <property type="entry name" value="SAM-dependent_MTases_sf"/>
</dbReference>
<reference evidence="2 3" key="1">
    <citation type="submission" date="2022-04" db="EMBL/GenBank/DDBJ databases">
        <title>Positive selection, recombination, and allopatry shape intraspecific diversity of widespread and dominant cyanobacteria.</title>
        <authorList>
            <person name="Wei J."/>
            <person name="Shu W."/>
            <person name="Hu C."/>
        </authorList>
    </citation>
    <scope>NUCLEOTIDE SEQUENCE [LARGE SCALE GENOMIC DNA]</scope>
    <source>
        <strain evidence="2 3">GB2-A4</strain>
    </source>
</reference>
<dbReference type="EMBL" id="JAMPKM010000009">
    <property type="protein sequence ID" value="MEP0818591.1"/>
    <property type="molecule type" value="Genomic_DNA"/>
</dbReference>
<dbReference type="PROSITE" id="PS50005">
    <property type="entry name" value="TPR"/>
    <property type="match status" value="2"/>
</dbReference>
<protein>
    <submittedName>
        <fullName evidence="2">Class I SAM-dependent methyltransferase</fullName>
        <ecNumber evidence="2">2.1.1.-</ecNumber>
    </submittedName>
</protein>
<proteinExistence type="predicted"/>
<feature type="repeat" description="TPR" evidence="1">
    <location>
        <begin position="235"/>
        <end position="268"/>
    </location>
</feature>
<evidence type="ECO:0000256" key="1">
    <source>
        <dbReference type="PROSITE-ProRule" id="PRU00339"/>
    </source>
</evidence>